<dbReference type="GO" id="GO:0016405">
    <property type="term" value="F:CoA-ligase activity"/>
    <property type="evidence" value="ECO:0007669"/>
    <property type="project" value="TreeGrafter"/>
</dbReference>
<accession>A0A1C7MPU4</accession>
<dbReference type="InterPro" id="IPR000873">
    <property type="entry name" value="AMP-dep_synth/lig_dom"/>
</dbReference>
<keyword evidence="4" id="KW-1185">Reference proteome</keyword>
<evidence type="ECO:0000313" key="4">
    <source>
        <dbReference type="Proteomes" id="UP000092993"/>
    </source>
</evidence>
<dbReference type="EMBL" id="LUGG01000003">
    <property type="protein sequence ID" value="OBZ76954.1"/>
    <property type="molecule type" value="Genomic_DNA"/>
</dbReference>
<name>A0A1C7MPU4_GRIFR</name>
<dbReference type="PANTHER" id="PTHR24096:SF422">
    <property type="entry name" value="BCDNA.GH02901"/>
    <property type="match status" value="1"/>
</dbReference>
<feature type="domain" description="AMP-dependent synthetase/ligase" evidence="2">
    <location>
        <begin position="13"/>
        <end position="168"/>
    </location>
</feature>
<reference evidence="3 4" key="1">
    <citation type="submission" date="2016-03" db="EMBL/GenBank/DDBJ databases">
        <title>Whole genome sequencing of Grifola frondosa 9006-11.</title>
        <authorList>
            <person name="Min B."/>
            <person name="Park H."/>
            <person name="Kim J.-G."/>
            <person name="Cho H."/>
            <person name="Oh Y.-L."/>
            <person name="Kong W.-S."/>
            <person name="Choi I.-G."/>
        </authorList>
    </citation>
    <scope>NUCLEOTIDE SEQUENCE [LARGE SCALE GENOMIC DNA]</scope>
    <source>
        <strain evidence="3 4">9006-11</strain>
    </source>
</reference>
<keyword evidence="3" id="KW-0436">Ligase</keyword>
<dbReference type="Gene3D" id="3.40.50.980">
    <property type="match status" value="1"/>
</dbReference>
<keyword evidence="1" id="KW-0472">Membrane</keyword>
<protein>
    <submittedName>
        <fullName evidence="3">Putative 4-coumarate--CoA ligase 1</fullName>
    </submittedName>
</protein>
<comment type="caution">
    <text evidence="3">The sequence shown here is derived from an EMBL/GenBank/DDBJ whole genome shotgun (WGS) entry which is preliminary data.</text>
</comment>
<dbReference type="OrthoDB" id="6509636at2759"/>
<sequence length="176" mass="19466">MSLCFSYSPGQGKTTIAFLCFSSGTTGRPKAVAVSHYNVISNIVQSATFNRVKDDYAPGPIEDSVLETSVLECYHCIVNIYGLVVNLHVILYFAMTTVISKKFNYERFLQSIAQFRISHLLIVPPQAVLFCKHPLTKRYDLSSVRFCLIAAAPLSIELTNQLLEVLPDISLGKATA</sequence>
<keyword evidence="1" id="KW-0812">Transmembrane</keyword>
<feature type="transmembrane region" description="Helical" evidence="1">
    <location>
        <begin position="80"/>
        <end position="99"/>
    </location>
</feature>
<dbReference type="PROSITE" id="PS00455">
    <property type="entry name" value="AMP_BINDING"/>
    <property type="match status" value="1"/>
</dbReference>
<gene>
    <name evidence="3" type="primary">4cl1_0</name>
    <name evidence="3" type="ORF">A0H81_03409</name>
</gene>
<dbReference type="Proteomes" id="UP000092993">
    <property type="component" value="Unassembled WGS sequence"/>
</dbReference>
<proteinExistence type="predicted"/>
<dbReference type="Pfam" id="PF00501">
    <property type="entry name" value="AMP-binding"/>
    <property type="match status" value="1"/>
</dbReference>
<evidence type="ECO:0000259" key="2">
    <source>
        <dbReference type="Pfam" id="PF00501"/>
    </source>
</evidence>
<dbReference type="STRING" id="5627.A0A1C7MPU4"/>
<dbReference type="SUPFAM" id="SSF56801">
    <property type="entry name" value="Acetyl-CoA synthetase-like"/>
    <property type="match status" value="1"/>
</dbReference>
<organism evidence="3 4">
    <name type="scientific">Grifola frondosa</name>
    <name type="common">Maitake</name>
    <name type="synonym">Polyporus frondosus</name>
    <dbReference type="NCBI Taxonomy" id="5627"/>
    <lineage>
        <taxon>Eukaryota</taxon>
        <taxon>Fungi</taxon>
        <taxon>Dikarya</taxon>
        <taxon>Basidiomycota</taxon>
        <taxon>Agaricomycotina</taxon>
        <taxon>Agaricomycetes</taxon>
        <taxon>Polyporales</taxon>
        <taxon>Grifolaceae</taxon>
        <taxon>Grifola</taxon>
    </lineage>
</organism>
<keyword evidence="1" id="KW-1133">Transmembrane helix</keyword>
<evidence type="ECO:0000313" key="3">
    <source>
        <dbReference type="EMBL" id="OBZ76954.1"/>
    </source>
</evidence>
<dbReference type="InterPro" id="IPR020845">
    <property type="entry name" value="AMP-binding_CS"/>
</dbReference>
<dbReference type="PANTHER" id="PTHR24096">
    <property type="entry name" value="LONG-CHAIN-FATTY-ACID--COA LIGASE"/>
    <property type="match status" value="1"/>
</dbReference>
<evidence type="ECO:0000256" key="1">
    <source>
        <dbReference type="SAM" id="Phobius"/>
    </source>
</evidence>
<dbReference type="AlphaFoldDB" id="A0A1C7MPU4"/>